<reference evidence="1 2" key="1">
    <citation type="submission" date="2013-11" db="EMBL/GenBank/DDBJ databases">
        <title>Genome sequencing of Stegodyphus mimosarum.</title>
        <authorList>
            <person name="Bechsgaard J."/>
        </authorList>
    </citation>
    <scope>NUCLEOTIDE SEQUENCE [LARGE SCALE GENOMIC DNA]</scope>
</reference>
<name>A0A087SV34_STEMI</name>
<proteinExistence type="predicted"/>
<feature type="non-terminal residue" evidence="1">
    <location>
        <position position="99"/>
    </location>
</feature>
<gene>
    <name evidence="1" type="ORF">X975_07288</name>
</gene>
<dbReference type="AlphaFoldDB" id="A0A087SV34"/>
<keyword evidence="2" id="KW-1185">Reference proteome</keyword>
<dbReference type="EMBL" id="KK112096">
    <property type="protein sequence ID" value="KFM56723.1"/>
    <property type="molecule type" value="Genomic_DNA"/>
</dbReference>
<protein>
    <submittedName>
        <fullName evidence="1">Uncharacterized protein</fullName>
    </submittedName>
</protein>
<organism evidence="1 2">
    <name type="scientific">Stegodyphus mimosarum</name>
    <name type="common">African social velvet spider</name>
    <dbReference type="NCBI Taxonomy" id="407821"/>
    <lineage>
        <taxon>Eukaryota</taxon>
        <taxon>Metazoa</taxon>
        <taxon>Ecdysozoa</taxon>
        <taxon>Arthropoda</taxon>
        <taxon>Chelicerata</taxon>
        <taxon>Arachnida</taxon>
        <taxon>Araneae</taxon>
        <taxon>Araneomorphae</taxon>
        <taxon>Entelegynae</taxon>
        <taxon>Eresoidea</taxon>
        <taxon>Eresidae</taxon>
        <taxon>Stegodyphus</taxon>
    </lineage>
</organism>
<dbReference type="Proteomes" id="UP000054359">
    <property type="component" value="Unassembled WGS sequence"/>
</dbReference>
<evidence type="ECO:0000313" key="2">
    <source>
        <dbReference type="Proteomes" id="UP000054359"/>
    </source>
</evidence>
<sequence length="99" mass="11575">MQIQHIVKNPELYVCVRECERDSIESRGQCLSKQFNRANRQDKKVTRKVRGDRCESRTLRREQSSKTCLSTSFLRTSTRRPPFKNANFKKIQTPITDGG</sequence>
<evidence type="ECO:0000313" key="1">
    <source>
        <dbReference type="EMBL" id="KFM56723.1"/>
    </source>
</evidence>
<accession>A0A087SV34</accession>